<keyword evidence="2" id="KW-1185">Reference proteome</keyword>
<comment type="caution">
    <text evidence="1">The sequence shown here is derived from an EMBL/GenBank/DDBJ whole genome shotgun (WGS) entry which is preliminary data.</text>
</comment>
<dbReference type="RefSeq" id="WP_338068291.1">
    <property type="nucleotide sequence ID" value="NZ_RBWX01000007.1"/>
</dbReference>
<reference evidence="1 2" key="1">
    <citation type="submission" date="2018-10" db="EMBL/GenBank/DDBJ databases">
        <title>Genomic Encyclopedia of Type Strains, Phase IV (KMG-IV): sequencing the most valuable type-strain genomes for metagenomic binning, comparative biology and taxonomic classification.</title>
        <authorList>
            <person name="Goeker M."/>
        </authorList>
    </citation>
    <scope>NUCLEOTIDE SEQUENCE [LARGE SCALE GENOMIC DNA]</scope>
    <source>
        <strain evidence="1 2">DSM 19791</strain>
    </source>
</reference>
<sequence length="89" mass="9950">MLASALLVKLQEQDRRGLSPMQLLAIHDRGSLEDASSLIAKFGDDAVVEAATIADRYRDSGNLNLFCRWRQVERAIMLLQLEDVVGEVH</sequence>
<protein>
    <submittedName>
        <fullName evidence="1">Uncharacterized protein</fullName>
    </submittedName>
</protein>
<name>A0ABX9T337_SPHMI</name>
<accession>A0ABX9T337</accession>
<organism evidence="1 2">
    <name type="scientific">Sphingosinicella microcystinivorans</name>
    <dbReference type="NCBI Taxonomy" id="335406"/>
    <lineage>
        <taxon>Bacteria</taxon>
        <taxon>Pseudomonadati</taxon>
        <taxon>Pseudomonadota</taxon>
        <taxon>Alphaproteobacteria</taxon>
        <taxon>Sphingomonadales</taxon>
        <taxon>Sphingosinicellaceae</taxon>
        <taxon>Sphingosinicella</taxon>
    </lineage>
</organism>
<proteinExistence type="predicted"/>
<gene>
    <name evidence="1" type="ORF">DFR51_1314</name>
</gene>
<evidence type="ECO:0000313" key="1">
    <source>
        <dbReference type="EMBL" id="RKS91746.1"/>
    </source>
</evidence>
<evidence type="ECO:0000313" key="2">
    <source>
        <dbReference type="Proteomes" id="UP000276029"/>
    </source>
</evidence>
<dbReference type="Proteomes" id="UP000276029">
    <property type="component" value="Unassembled WGS sequence"/>
</dbReference>
<dbReference type="EMBL" id="RBWX01000007">
    <property type="protein sequence ID" value="RKS91746.1"/>
    <property type="molecule type" value="Genomic_DNA"/>
</dbReference>